<name>A0A1M6H2F3_9BACT</name>
<protein>
    <submittedName>
        <fullName evidence="7">Uncharacterized conserved protein, contains HEPN domain</fullName>
    </submittedName>
</protein>
<dbReference type="GO" id="GO:0000166">
    <property type="term" value="F:nucleotide binding"/>
    <property type="evidence" value="ECO:0007669"/>
    <property type="project" value="UniProtKB-KW"/>
</dbReference>
<dbReference type="STRING" id="1121955.SAMN02745146_2491"/>
<evidence type="ECO:0000256" key="1">
    <source>
        <dbReference type="ARBA" id="ARBA00022553"/>
    </source>
</evidence>
<dbReference type="RefSeq" id="WP_073109617.1">
    <property type="nucleotide sequence ID" value="NZ_FQYN01000004.1"/>
</dbReference>
<dbReference type="InterPro" id="IPR037038">
    <property type="entry name" value="HepT-like_sf"/>
</dbReference>
<evidence type="ECO:0000256" key="5">
    <source>
        <dbReference type="ARBA" id="ARBA00022801"/>
    </source>
</evidence>
<dbReference type="Proteomes" id="UP000184418">
    <property type="component" value="Unassembled WGS sequence"/>
</dbReference>
<proteinExistence type="inferred from homology"/>
<gene>
    <name evidence="7" type="ORF">SAMN02745146_2491</name>
</gene>
<evidence type="ECO:0000256" key="2">
    <source>
        <dbReference type="ARBA" id="ARBA00022649"/>
    </source>
</evidence>
<dbReference type="AlphaFoldDB" id="A0A1M6H2F3"/>
<evidence type="ECO:0000256" key="4">
    <source>
        <dbReference type="ARBA" id="ARBA00022741"/>
    </source>
</evidence>
<dbReference type="OrthoDB" id="955324at2"/>
<evidence type="ECO:0000256" key="6">
    <source>
        <dbReference type="ARBA" id="ARBA00024207"/>
    </source>
</evidence>
<dbReference type="Pfam" id="PF01934">
    <property type="entry name" value="HepT-like"/>
    <property type="match status" value="1"/>
</dbReference>
<keyword evidence="1" id="KW-0597">Phosphoprotein</keyword>
<dbReference type="GO" id="GO:0110001">
    <property type="term" value="C:toxin-antitoxin complex"/>
    <property type="evidence" value="ECO:0007669"/>
    <property type="project" value="InterPro"/>
</dbReference>
<keyword evidence="2" id="KW-1277">Toxin-antitoxin system</keyword>
<dbReference type="GO" id="GO:0004540">
    <property type="term" value="F:RNA nuclease activity"/>
    <property type="evidence" value="ECO:0007669"/>
    <property type="project" value="InterPro"/>
</dbReference>
<dbReference type="InterPro" id="IPR051813">
    <property type="entry name" value="HepT_RNase_toxin"/>
</dbReference>
<reference evidence="7 8" key="1">
    <citation type="submission" date="2016-11" db="EMBL/GenBank/DDBJ databases">
        <authorList>
            <person name="Jaros S."/>
            <person name="Januszkiewicz K."/>
            <person name="Wedrychowicz H."/>
        </authorList>
    </citation>
    <scope>NUCLEOTIDE SEQUENCE [LARGE SCALE GENOMIC DNA]</scope>
    <source>
        <strain evidence="7 8">DSM 21074</strain>
    </source>
</reference>
<dbReference type="GO" id="GO:0016787">
    <property type="term" value="F:hydrolase activity"/>
    <property type="evidence" value="ECO:0007669"/>
    <property type="project" value="UniProtKB-KW"/>
</dbReference>
<comment type="similarity">
    <text evidence="6">Belongs to the HepT RNase toxin family.</text>
</comment>
<keyword evidence="5" id="KW-0378">Hydrolase</keyword>
<evidence type="ECO:0000313" key="7">
    <source>
        <dbReference type="EMBL" id="SHJ16367.1"/>
    </source>
</evidence>
<dbReference type="EMBL" id="FQYN01000004">
    <property type="protein sequence ID" value="SHJ16367.1"/>
    <property type="molecule type" value="Genomic_DNA"/>
</dbReference>
<dbReference type="PANTHER" id="PTHR34139:SF1">
    <property type="entry name" value="RNASE MJ1380-RELATED"/>
    <property type="match status" value="1"/>
</dbReference>
<organism evidence="7 8">
    <name type="scientific">Hymenobacter daecheongensis DSM 21074</name>
    <dbReference type="NCBI Taxonomy" id="1121955"/>
    <lineage>
        <taxon>Bacteria</taxon>
        <taxon>Pseudomonadati</taxon>
        <taxon>Bacteroidota</taxon>
        <taxon>Cytophagia</taxon>
        <taxon>Cytophagales</taxon>
        <taxon>Hymenobacteraceae</taxon>
        <taxon>Hymenobacter</taxon>
    </lineage>
</organism>
<sequence length="116" mass="13436">MRKPLSDRQRLEHMLDAADQIIQAYQSLPGGMLPDGDFRLFAFIKLAEIIGEAASKLTPAFRQEQTGIEWRKIIGLRHILVHDYDMIDEKALWQVIRQDVPVLRERLRQLLNSSAL</sequence>
<evidence type="ECO:0000313" key="8">
    <source>
        <dbReference type="Proteomes" id="UP000184418"/>
    </source>
</evidence>
<keyword evidence="3" id="KW-0540">Nuclease</keyword>
<accession>A0A1M6H2F3</accession>
<keyword evidence="4" id="KW-0547">Nucleotide-binding</keyword>
<keyword evidence="8" id="KW-1185">Reference proteome</keyword>
<dbReference type="Gene3D" id="1.20.120.580">
    <property type="entry name" value="bsu32300-like"/>
    <property type="match status" value="1"/>
</dbReference>
<dbReference type="PANTHER" id="PTHR34139">
    <property type="entry name" value="UPF0331 PROTEIN MJ0127"/>
    <property type="match status" value="1"/>
</dbReference>
<evidence type="ECO:0000256" key="3">
    <source>
        <dbReference type="ARBA" id="ARBA00022722"/>
    </source>
</evidence>
<dbReference type="InterPro" id="IPR008201">
    <property type="entry name" value="HepT-like"/>
</dbReference>